<evidence type="ECO:0008006" key="4">
    <source>
        <dbReference type="Google" id="ProtNLM"/>
    </source>
</evidence>
<name>A0A132EU23_9BURK</name>
<evidence type="ECO:0000313" key="3">
    <source>
        <dbReference type="Proteomes" id="UP000061512"/>
    </source>
</evidence>
<comment type="caution">
    <text evidence="2">The sequence shown here is derived from an EMBL/GenBank/DDBJ whole genome shotgun (WGS) entry which is preliminary data.</text>
</comment>
<dbReference type="RefSeq" id="WP_060300060.1">
    <property type="nucleotide sequence ID" value="NZ_LPJX01000061.1"/>
</dbReference>
<sequence length="562" mass="58436">MPNLAMSALRRRALRARTVPAVALTLIAASIGAQAAPDADGDAGRFVPGFLVLSRSVYDNLSANVQPGAILPPNCAQTTGGCGAATGAPNDGTYPYVWNNDRYDGSFGITSRIFLDQITPAGGLVSTLEVPNSLHKGAAQDQLVTSFSSKSELGLHLSADGNYLTFMGYVAPVDTIDVSNSNTPAAVDTTNPVGQNFYRAVARVDRHGHFRFTETNAYSGNNGRAAILNNLGGRDIYYTSGNAGNGANPQPDGVILGAGAQFIDASKHHEAQQNPGAPTLLASFSVTQLGAKADKIGKDDNFRGIAMHDNVVYYTKGSGGNGVNTVYFVDTTGAACPSGVGVPSPKAALPTAPLAFNPATLQTTGLPSNMCVLAGFPSTPNKTATTLSYPFGIWFADANTLYVADEGDGYTGGQDLYSHAAAQTGAGLQKWVYDAAVKQWKLAYTLQNGLDLGTPYSVAGYPTGNNAATGLPWAPATDGLRNLTGRVEPDGTVTIWAITSTVSGNGDVGADPNRLVAVRDVLRNTSAPAAAHERFAVLRTAKFAEVLRGIEFAPGTDTGRSH</sequence>
<accession>A0A132EU23</accession>
<feature type="signal peptide" evidence="1">
    <location>
        <begin position="1"/>
        <end position="35"/>
    </location>
</feature>
<dbReference type="EMBL" id="LPJX01000061">
    <property type="protein sequence ID" value="KWF59769.1"/>
    <property type="molecule type" value="Genomic_DNA"/>
</dbReference>
<gene>
    <name evidence="2" type="ORF">WT57_27605</name>
</gene>
<keyword evidence="1" id="KW-0732">Signal</keyword>
<protein>
    <recommendedName>
        <fullName evidence="4">Lipoprotein</fullName>
    </recommendedName>
</protein>
<dbReference type="Proteomes" id="UP000061512">
    <property type="component" value="Unassembled WGS sequence"/>
</dbReference>
<feature type="chain" id="PRO_5007291119" description="Lipoprotein" evidence="1">
    <location>
        <begin position="36"/>
        <end position="562"/>
    </location>
</feature>
<evidence type="ECO:0000256" key="1">
    <source>
        <dbReference type="SAM" id="SignalP"/>
    </source>
</evidence>
<organism evidence="2 3">
    <name type="scientific">Burkholderia pseudomultivorans</name>
    <dbReference type="NCBI Taxonomy" id="1207504"/>
    <lineage>
        <taxon>Bacteria</taxon>
        <taxon>Pseudomonadati</taxon>
        <taxon>Pseudomonadota</taxon>
        <taxon>Betaproteobacteria</taxon>
        <taxon>Burkholderiales</taxon>
        <taxon>Burkholderiaceae</taxon>
        <taxon>Burkholderia</taxon>
        <taxon>Burkholderia cepacia complex</taxon>
    </lineage>
</organism>
<reference evidence="2 3" key="1">
    <citation type="submission" date="2015-11" db="EMBL/GenBank/DDBJ databases">
        <title>Expanding the genomic diversity of Burkholderia species for the development of highly accurate diagnostics.</title>
        <authorList>
            <person name="Sahl J."/>
            <person name="Keim P."/>
            <person name="Wagner D."/>
        </authorList>
    </citation>
    <scope>NUCLEOTIDE SEQUENCE [LARGE SCALE GENOMIC DNA]</scope>
    <source>
        <strain evidence="2 3">MSMB574WGS</strain>
    </source>
</reference>
<evidence type="ECO:0000313" key="2">
    <source>
        <dbReference type="EMBL" id="KWF59769.1"/>
    </source>
</evidence>
<dbReference type="AlphaFoldDB" id="A0A132EU23"/>
<proteinExistence type="predicted"/>